<proteinExistence type="predicted"/>
<keyword evidence="1" id="KW-1133">Transmembrane helix</keyword>
<evidence type="ECO:0000256" key="1">
    <source>
        <dbReference type="SAM" id="Phobius"/>
    </source>
</evidence>
<accession>A0A0E9PUU0</accession>
<sequence>MGIGERVGGSGVSGIDDGFVPDWHSSIPAAVALLLLDTGIVSGLVPGVSKVRNHVRPQALVL</sequence>
<keyword evidence="1" id="KW-0812">Transmembrane</keyword>
<protein>
    <submittedName>
        <fullName evidence="2">Uncharacterized protein</fullName>
    </submittedName>
</protein>
<organism evidence="2">
    <name type="scientific">Anguilla anguilla</name>
    <name type="common">European freshwater eel</name>
    <name type="synonym">Muraena anguilla</name>
    <dbReference type="NCBI Taxonomy" id="7936"/>
    <lineage>
        <taxon>Eukaryota</taxon>
        <taxon>Metazoa</taxon>
        <taxon>Chordata</taxon>
        <taxon>Craniata</taxon>
        <taxon>Vertebrata</taxon>
        <taxon>Euteleostomi</taxon>
        <taxon>Actinopterygii</taxon>
        <taxon>Neopterygii</taxon>
        <taxon>Teleostei</taxon>
        <taxon>Anguilliformes</taxon>
        <taxon>Anguillidae</taxon>
        <taxon>Anguilla</taxon>
    </lineage>
</organism>
<name>A0A0E9PUU0_ANGAN</name>
<dbReference type="EMBL" id="GBXM01100732">
    <property type="protein sequence ID" value="JAH07845.1"/>
    <property type="molecule type" value="Transcribed_RNA"/>
</dbReference>
<reference evidence="2" key="2">
    <citation type="journal article" date="2015" name="Fish Shellfish Immunol.">
        <title>Early steps in the European eel (Anguilla anguilla)-Vibrio vulnificus interaction in the gills: Role of the RtxA13 toxin.</title>
        <authorList>
            <person name="Callol A."/>
            <person name="Pajuelo D."/>
            <person name="Ebbesson L."/>
            <person name="Teles M."/>
            <person name="MacKenzie S."/>
            <person name="Amaro C."/>
        </authorList>
    </citation>
    <scope>NUCLEOTIDE SEQUENCE</scope>
</reference>
<evidence type="ECO:0000313" key="2">
    <source>
        <dbReference type="EMBL" id="JAH07845.1"/>
    </source>
</evidence>
<reference evidence="2" key="1">
    <citation type="submission" date="2014-11" db="EMBL/GenBank/DDBJ databases">
        <authorList>
            <person name="Amaro Gonzalez C."/>
        </authorList>
    </citation>
    <scope>NUCLEOTIDE SEQUENCE</scope>
</reference>
<keyword evidence="1" id="KW-0472">Membrane</keyword>
<feature type="transmembrane region" description="Helical" evidence="1">
    <location>
        <begin position="27"/>
        <end position="48"/>
    </location>
</feature>
<dbReference type="AlphaFoldDB" id="A0A0E9PUU0"/>